<reference evidence="3 4" key="1">
    <citation type="submission" date="2017-07" db="EMBL/GenBank/DDBJ databases">
        <title>Leptospira spp. isolated from tropical soils.</title>
        <authorList>
            <person name="Thibeaux R."/>
            <person name="Iraola G."/>
            <person name="Ferres I."/>
            <person name="Bierque E."/>
            <person name="Girault D."/>
            <person name="Soupe-Gilbert M.-E."/>
            <person name="Picardeau M."/>
            <person name="Goarant C."/>
        </authorList>
    </citation>
    <scope>NUCLEOTIDE SEQUENCE [LARGE SCALE GENOMIC DNA]</scope>
    <source>
        <strain evidence="1 4">FH2-B-C1</strain>
        <strain evidence="2 3">FH2-B-D1</strain>
    </source>
</reference>
<evidence type="ECO:0000313" key="1">
    <source>
        <dbReference type="EMBL" id="PJZ52304.1"/>
    </source>
</evidence>
<keyword evidence="3" id="KW-1185">Reference proteome</keyword>
<organism evidence="1 4">
    <name type="scientific">Leptospira adleri</name>
    <dbReference type="NCBI Taxonomy" id="2023186"/>
    <lineage>
        <taxon>Bacteria</taxon>
        <taxon>Pseudomonadati</taxon>
        <taxon>Spirochaetota</taxon>
        <taxon>Spirochaetia</taxon>
        <taxon>Leptospirales</taxon>
        <taxon>Leptospiraceae</taxon>
        <taxon>Leptospira</taxon>
    </lineage>
</organism>
<name>A0A2M9YLB7_9LEPT</name>
<dbReference type="Proteomes" id="UP000232149">
    <property type="component" value="Unassembled WGS sequence"/>
</dbReference>
<dbReference type="EMBL" id="NPDV01000014">
    <property type="protein sequence ID" value="PJZ52304.1"/>
    <property type="molecule type" value="Genomic_DNA"/>
</dbReference>
<dbReference type="AlphaFoldDB" id="A0A2M9YLB7"/>
<evidence type="ECO:0000313" key="3">
    <source>
        <dbReference type="Proteomes" id="UP000232149"/>
    </source>
</evidence>
<evidence type="ECO:0000313" key="2">
    <source>
        <dbReference type="EMBL" id="PJZ63511.1"/>
    </source>
</evidence>
<accession>A0A2M9YLB7</accession>
<protein>
    <submittedName>
        <fullName evidence="1">Uncharacterized protein</fullName>
    </submittedName>
</protein>
<proteinExistence type="predicted"/>
<comment type="caution">
    <text evidence="1">The sequence shown here is derived from an EMBL/GenBank/DDBJ whole genome shotgun (WGS) entry which is preliminary data.</text>
</comment>
<evidence type="ECO:0000313" key="4">
    <source>
        <dbReference type="Proteomes" id="UP000232188"/>
    </source>
</evidence>
<dbReference type="EMBL" id="NPDU01000004">
    <property type="protein sequence ID" value="PJZ63511.1"/>
    <property type="molecule type" value="Genomic_DNA"/>
</dbReference>
<sequence>MYHGFNSLKEKSGTGFTSFSRNYYLRKGKNKTKNFVLIRPEFVNESDFAKVENITLNRNSKFRIF</sequence>
<gene>
    <name evidence="2" type="ORF">CH376_02490</name>
    <name evidence="1" type="ORF">CH380_15470</name>
</gene>
<dbReference type="Proteomes" id="UP000232188">
    <property type="component" value="Unassembled WGS sequence"/>
</dbReference>